<dbReference type="AlphaFoldDB" id="A0A2H3BGZ3"/>
<dbReference type="Proteomes" id="UP000218334">
    <property type="component" value="Unassembled WGS sequence"/>
</dbReference>
<gene>
    <name evidence="1" type="ORF">ARMSODRAFT_956203</name>
</gene>
<evidence type="ECO:0000313" key="1">
    <source>
        <dbReference type="EMBL" id="PBK70141.1"/>
    </source>
</evidence>
<dbReference type="EMBL" id="KZ293427">
    <property type="protein sequence ID" value="PBK70141.1"/>
    <property type="molecule type" value="Genomic_DNA"/>
</dbReference>
<reference evidence="2" key="1">
    <citation type="journal article" date="2017" name="Nat. Ecol. Evol.">
        <title>Genome expansion and lineage-specific genetic innovations in the forest pathogenic fungi Armillaria.</title>
        <authorList>
            <person name="Sipos G."/>
            <person name="Prasanna A.N."/>
            <person name="Walter M.C."/>
            <person name="O'Connor E."/>
            <person name="Balint B."/>
            <person name="Krizsan K."/>
            <person name="Kiss B."/>
            <person name="Hess J."/>
            <person name="Varga T."/>
            <person name="Slot J."/>
            <person name="Riley R."/>
            <person name="Boka B."/>
            <person name="Rigling D."/>
            <person name="Barry K."/>
            <person name="Lee J."/>
            <person name="Mihaltcheva S."/>
            <person name="LaButti K."/>
            <person name="Lipzen A."/>
            <person name="Waldron R."/>
            <person name="Moloney N.M."/>
            <person name="Sperisen C."/>
            <person name="Kredics L."/>
            <person name="Vagvoelgyi C."/>
            <person name="Patrignani A."/>
            <person name="Fitzpatrick D."/>
            <person name="Nagy I."/>
            <person name="Doyle S."/>
            <person name="Anderson J.B."/>
            <person name="Grigoriev I.V."/>
            <person name="Gueldener U."/>
            <person name="Muensterkoetter M."/>
            <person name="Nagy L.G."/>
        </authorList>
    </citation>
    <scope>NUCLEOTIDE SEQUENCE [LARGE SCALE GENOMIC DNA]</scope>
    <source>
        <strain evidence="2">28-4</strain>
    </source>
</reference>
<name>A0A2H3BGZ3_9AGAR</name>
<protein>
    <submittedName>
        <fullName evidence="1">Uncharacterized protein</fullName>
    </submittedName>
</protein>
<accession>A0A2H3BGZ3</accession>
<keyword evidence="2" id="KW-1185">Reference proteome</keyword>
<evidence type="ECO:0000313" key="2">
    <source>
        <dbReference type="Proteomes" id="UP000218334"/>
    </source>
</evidence>
<proteinExistence type="predicted"/>
<sequence length="73" mass="8761">MAEDLVQTLLRRPSSIHKRVIATKKGATHYKVVDVYIEEEWKFGLERKVTFDELKDMLRQSMRMEKGSEFLWM</sequence>
<organism evidence="1 2">
    <name type="scientific">Armillaria solidipes</name>
    <dbReference type="NCBI Taxonomy" id="1076256"/>
    <lineage>
        <taxon>Eukaryota</taxon>
        <taxon>Fungi</taxon>
        <taxon>Dikarya</taxon>
        <taxon>Basidiomycota</taxon>
        <taxon>Agaricomycotina</taxon>
        <taxon>Agaricomycetes</taxon>
        <taxon>Agaricomycetidae</taxon>
        <taxon>Agaricales</taxon>
        <taxon>Marasmiineae</taxon>
        <taxon>Physalacriaceae</taxon>
        <taxon>Armillaria</taxon>
    </lineage>
</organism>